<dbReference type="RefSeq" id="WP_146585334.1">
    <property type="nucleotide sequence ID" value="NZ_SJPO01000003.1"/>
</dbReference>
<feature type="region of interest" description="Disordered" evidence="1">
    <location>
        <begin position="252"/>
        <end position="274"/>
    </location>
</feature>
<dbReference type="PROSITE" id="PS51257">
    <property type="entry name" value="PROKAR_LIPOPROTEIN"/>
    <property type="match status" value="1"/>
</dbReference>
<protein>
    <submittedName>
        <fullName evidence="2">Uncharacterized protein</fullName>
    </submittedName>
</protein>
<dbReference type="Proteomes" id="UP000318478">
    <property type="component" value="Unassembled WGS sequence"/>
</dbReference>
<proteinExistence type="predicted"/>
<organism evidence="2 3">
    <name type="scientific">Posidoniimonas polymericola</name>
    <dbReference type="NCBI Taxonomy" id="2528002"/>
    <lineage>
        <taxon>Bacteria</taxon>
        <taxon>Pseudomonadati</taxon>
        <taxon>Planctomycetota</taxon>
        <taxon>Planctomycetia</taxon>
        <taxon>Pirellulales</taxon>
        <taxon>Lacipirellulaceae</taxon>
        <taxon>Posidoniimonas</taxon>
    </lineage>
</organism>
<dbReference type="AlphaFoldDB" id="A0A5C5YRT5"/>
<sequence>MLRIILAISIATVGCHRWDLQPGKTVQAPPPTTAYCPPCGPGYIEGVYDPCNPCLDPFGDPCFGGPGYGDPCYGGEYILMEPGAAYVMPGPAPGMAPGAAPMAPPAQQSTPQPGWFDVLPNGDAAISPDFGLPTAPVVENALPNPMVIRVVNNELAWDQLADVTASYFPIRREQPVQMLDGVVTEGFIETSPRAGATIFEPHRKDVAGSYNRWESTLQSIRRFGYIRVTPTAEGWAIEPQVFKELEDVPRPEHASAGAASLRSDNSLPTERRVDVDYSEPTGVWIRLGRDQPLEQKMLKEIYERLTGAPIQ</sequence>
<keyword evidence="3" id="KW-1185">Reference proteome</keyword>
<gene>
    <name evidence="2" type="ORF">Pla123a_14380</name>
</gene>
<reference evidence="2 3" key="1">
    <citation type="submission" date="2019-02" db="EMBL/GenBank/DDBJ databases">
        <title>Deep-cultivation of Planctomycetes and their phenomic and genomic characterization uncovers novel biology.</title>
        <authorList>
            <person name="Wiegand S."/>
            <person name="Jogler M."/>
            <person name="Boedeker C."/>
            <person name="Pinto D."/>
            <person name="Vollmers J."/>
            <person name="Rivas-Marin E."/>
            <person name="Kohn T."/>
            <person name="Peeters S.H."/>
            <person name="Heuer A."/>
            <person name="Rast P."/>
            <person name="Oberbeckmann S."/>
            <person name="Bunk B."/>
            <person name="Jeske O."/>
            <person name="Meyerdierks A."/>
            <person name="Storesund J.E."/>
            <person name="Kallscheuer N."/>
            <person name="Luecker S."/>
            <person name="Lage O.M."/>
            <person name="Pohl T."/>
            <person name="Merkel B.J."/>
            <person name="Hornburger P."/>
            <person name="Mueller R.-W."/>
            <person name="Bruemmer F."/>
            <person name="Labrenz M."/>
            <person name="Spormann A.M."/>
            <person name="Op Den Camp H."/>
            <person name="Overmann J."/>
            <person name="Amann R."/>
            <person name="Jetten M.S.M."/>
            <person name="Mascher T."/>
            <person name="Medema M.H."/>
            <person name="Devos D.P."/>
            <person name="Kaster A.-K."/>
            <person name="Ovreas L."/>
            <person name="Rohde M."/>
            <person name="Galperin M.Y."/>
            <person name="Jogler C."/>
        </authorList>
    </citation>
    <scope>NUCLEOTIDE SEQUENCE [LARGE SCALE GENOMIC DNA]</scope>
    <source>
        <strain evidence="2 3">Pla123a</strain>
    </source>
</reference>
<evidence type="ECO:0000313" key="2">
    <source>
        <dbReference type="EMBL" id="TWT77642.1"/>
    </source>
</evidence>
<accession>A0A5C5YRT5</accession>
<evidence type="ECO:0000313" key="3">
    <source>
        <dbReference type="Proteomes" id="UP000318478"/>
    </source>
</evidence>
<name>A0A5C5YRT5_9BACT</name>
<dbReference type="OrthoDB" id="289390at2"/>
<evidence type="ECO:0000256" key="1">
    <source>
        <dbReference type="SAM" id="MobiDB-lite"/>
    </source>
</evidence>
<comment type="caution">
    <text evidence="2">The sequence shown here is derived from an EMBL/GenBank/DDBJ whole genome shotgun (WGS) entry which is preliminary data.</text>
</comment>
<dbReference type="EMBL" id="SJPO01000003">
    <property type="protein sequence ID" value="TWT77642.1"/>
    <property type="molecule type" value="Genomic_DNA"/>
</dbReference>